<evidence type="ECO:0000313" key="21">
    <source>
        <dbReference type="EMBL" id="RVE16395.1"/>
    </source>
</evidence>
<dbReference type="Proteomes" id="UP000184077">
    <property type="component" value="Unassembled WGS sequence"/>
</dbReference>
<evidence type="ECO:0000313" key="2">
    <source>
        <dbReference type="EMBL" id="EFC3527297.1"/>
    </source>
</evidence>
<dbReference type="EMBL" id="JABWMK020000108">
    <property type="protein sequence ID" value="MBB2469458.1"/>
    <property type="molecule type" value="Genomic_DNA"/>
</dbReference>
<dbReference type="EMBL" id="JABXPW010000009">
    <property type="protein sequence ID" value="MBA7721546.1"/>
    <property type="molecule type" value="Genomic_DNA"/>
</dbReference>
<dbReference type="EMBL" id="DABCJL010000017">
    <property type="protein sequence ID" value="HAH7771422.1"/>
    <property type="molecule type" value="Genomic_DNA"/>
</dbReference>
<dbReference type="Proteomes" id="UP000254785">
    <property type="component" value="Unassembled WGS sequence"/>
</dbReference>
<keyword evidence="1" id="KW-0614">Plasmid</keyword>
<dbReference type="Proteomes" id="UP000870292">
    <property type="component" value="Unassembled WGS sequence"/>
</dbReference>
<evidence type="ECO:0000313" key="5">
    <source>
        <dbReference type="EMBL" id="EMM9724258.1"/>
    </source>
</evidence>
<protein>
    <submittedName>
        <fullName evidence="3 23">Baseplate protein</fullName>
    </submittedName>
    <submittedName>
        <fullName evidence="22">Putative baseplate structural protein, BplB</fullName>
    </submittedName>
</protein>
<dbReference type="Proteomes" id="UP000271175">
    <property type="component" value="Unassembled WGS sequence"/>
</dbReference>
<evidence type="ECO:0000313" key="19">
    <source>
        <dbReference type="EMBL" id="QMP48086.1"/>
    </source>
</evidence>
<reference evidence="18 28" key="5">
    <citation type="submission" date="2018-04" db="EMBL/GenBank/DDBJ databases">
        <title>Draft Genomic Sequencing Of Potential Extraintestinal Pathogenic Escherichia coli B8S56 Isolated from Retail Chicken Skin.</title>
        <authorList>
            <person name="Xu A."/>
            <person name="Tilman S."/>
            <person name="Wisser-Parker K."/>
            <person name="Scullen O.J."/>
            <person name="Sommers C."/>
        </authorList>
    </citation>
    <scope>NUCLEOTIDE SEQUENCE [LARGE SCALE GENOMIC DNA]</scope>
    <source>
        <strain evidence="18 28">B8S56</strain>
        <plasmid evidence="18">unnamed3</plasmid>
    </source>
</reference>
<evidence type="ECO:0000313" key="31">
    <source>
        <dbReference type="Proteomes" id="UP000255153"/>
    </source>
</evidence>
<dbReference type="Proteomes" id="UP000622722">
    <property type="component" value="Unassembled WGS sequence"/>
</dbReference>
<reference evidence="21 34" key="2">
    <citation type="submission" date="2017-08" db="EMBL/GenBank/DDBJ databases">
        <title>Sequencing of Escherichia coli CCPM 6219.</title>
        <authorList>
            <person name="Liu S.-L."/>
            <person name="Zhou Y.-J."/>
            <person name="Zhao M.-F."/>
        </authorList>
    </citation>
    <scope>NUCLEOTIDE SEQUENCE [LARGE SCALE GENOMIC DNA]</scope>
    <source>
        <strain evidence="21 34">CCPM 6219</strain>
    </source>
</reference>
<dbReference type="EMBL" id="LT985263">
    <property type="protein sequence ID" value="SPE01090.1"/>
    <property type="molecule type" value="Genomic_DNA"/>
</dbReference>
<reference evidence="7 42" key="3">
    <citation type="journal article" date="2018" name="Genome Biol.">
        <title>SKESA: strategic k-mer extension for scrupulous assemblies.</title>
        <authorList>
            <person name="Souvorov A."/>
            <person name="Agarwala R."/>
            <person name="Lipman D.J."/>
        </authorList>
    </citation>
    <scope>NUCLEOTIDE SEQUENCE [LARGE SCALE GENOMIC DNA]</scope>
    <source>
        <strain evidence="7">1839</strain>
        <strain evidence="11">489-16</strain>
        <strain evidence="9">AMC_487</strain>
        <strain evidence="8">C0382</strain>
        <strain evidence="10">Ecoli[ST-405]</strain>
        <strain evidence="42">ecoli[ST-405]</strain>
        <strain evidence="12">Escherichia coli</strain>
    </source>
</reference>
<dbReference type="Proteomes" id="UP000532204">
    <property type="component" value="Unassembled WGS sequence"/>
</dbReference>
<reference evidence="5" key="17">
    <citation type="submission" date="2024-02" db="EMBL/GenBank/DDBJ databases">
        <authorList>
            <consortium name="Clinical and Environmental Microbiology Branch: Whole genome sequencing antimicrobial resistance pathogens in the healthcare setting"/>
        </authorList>
    </citation>
    <scope>NUCLEOTIDE SEQUENCE</scope>
    <source>
        <strain evidence="5">2023QG-00028</strain>
    </source>
</reference>
<evidence type="ECO:0000313" key="28">
    <source>
        <dbReference type="Proteomes" id="UP000245761"/>
    </source>
</evidence>
<sequence length="169" mass="18820">MGHNNTKGNRKFIKGRYTANAAKGERLVSSEFQLTFAGHEDISVLVRTSQIPEMTREDVEDYGPNGVKFNQHGPIRNSGEIQVQCVETIEGDILQFIKDRIAAKDYVDITMAATPESKSSGVNAVTKAATTIEMLDCKIYSDAIDFSTEDVTAAVRPSLRIVYNWIEWD</sequence>
<dbReference type="Proteomes" id="UP000845800">
    <property type="component" value="Unassembled WGS sequence"/>
</dbReference>
<evidence type="ECO:0000313" key="4">
    <source>
        <dbReference type="EMBL" id="EFM1447412.1"/>
    </source>
</evidence>
<evidence type="ECO:0000313" key="27">
    <source>
        <dbReference type="Proteomes" id="UP000184077"/>
    </source>
</evidence>
<evidence type="ECO:0000313" key="23">
    <source>
        <dbReference type="EMBL" id="STJ52140.1"/>
    </source>
</evidence>
<geneLocation type="plasmid" evidence="19">
    <name>pRHB07-C04_2</name>
</geneLocation>
<reference evidence="3 40" key="9">
    <citation type="submission" date="2019-05" db="EMBL/GenBank/DDBJ databases">
        <authorList>
            <consortium name="NARMS: The National Antimicrobial Resistance Monitoring System"/>
        </authorList>
    </citation>
    <scope>NUCLEOTIDE SEQUENCE [LARGE SCALE GENOMIC DNA]</scope>
    <source>
        <strain evidence="16 33">CVM N17EC0276</strain>
        <strain evidence="3 40">CVM N18EC122</strain>
        <strain evidence="2 41">FSIS11705178</strain>
    </source>
</reference>
<dbReference type="Proteomes" id="UP000519182">
    <property type="component" value="Unassembled WGS sequence"/>
</dbReference>
<organism evidence="3 40">
    <name type="scientific">Escherichia coli</name>
    <dbReference type="NCBI Taxonomy" id="562"/>
    <lineage>
        <taxon>Bacteria</taxon>
        <taxon>Pseudomonadati</taxon>
        <taxon>Pseudomonadota</taxon>
        <taxon>Gammaproteobacteria</taxon>
        <taxon>Enterobacterales</taxon>
        <taxon>Enterobacteriaceae</taxon>
        <taxon>Escherichia</taxon>
    </lineage>
</organism>
<evidence type="ECO:0000313" key="11">
    <source>
        <dbReference type="EMBL" id="HAN4355230.1"/>
    </source>
</evidence>
<reference evidence="26 36" key="10">
    <citation type="submission" date="2019-06" db="EMBL/GenBank/DDBJ databases">
        <title>The presence and diversity of blaCTX-M among Escherichia coli from urban wastewater and feedlot cattle, in Alberta, Canada.</title>
        <authorList>
            <person name="Cormier A.C."/>
            <person name="Chalmer G."/>
            <person name="Cook S.R."/>
            <person name="Zaheer R."/>
            <person name="Hannon S.J."/>
            <person name="Booker C.W."/>
            <person name="Read R."/>
            <person name="Gow S.P."/>
            <person name="Mcallister T.A."/>
            <person name="Boerlin P."/>
        </authorList>
    </citation>
    <scope>NUCLEOTIDE SEQUENCE [LARGE SCALE GENOMIC DNA]</scope>
    <source>
        <strain evidence="26 36">347</strain>
    </source>
</reference>
<dbReference type="EMBL" id="DABERK010000021">
    <property type="protein sequence ID" value="HAI5333484.1"/>
    <property type="molecule type" value="Genomic_DNA"/>
</dbReference>
<evidence type="ECO:0000313" key="8">
    <source>
        <dbReference type="EMBL" id="HAH7771422.1"/>
    </source>
</evidence>
<dbReference type="EMBL" id="ROAL01000020">
    <property type="protein sequence ID" value="MIB62550.1"/>
    <property type="molecule type" value="Genomic_DNA"/>
</dbReference>
<dbReference type="AlphaFoldDB" id="A0A024KZW9"/>
<proteinExistence type="predicted"/>
<evidence type="ECO:0000313" key="43">
    <source>
        <dbReference type="Proteomes" id="UP001295988"/>
    </source>
</evidence>
<reference evidence="29 30" key="7">
    <citation type="submission" date="2018-06" db="EMBL/GenBank/DDBJ databases">
        <authorList>
            <consortium name="Pathogen Informatics"/>
            <person name="Doyle S."/>
        </authorList>
    </citation>
    <scope>NUCLEOTIDE SEQUENCE [LARGE SCALE GENOMIC DNA]</scope>
    <source>
        <strain evidence="24 31">NCTC8603</strain>
        <strain evidence="25 29">NCTC8622</strain>
        <strain evidence="23 30">NCTC9117</strain>
    </source>
</reference>
<dbReference type="Proteomes" id="UP000271008">
    <property type="component" value="Unassembled WGS sequence"/>
</dbReference>
<evidence type="ECO:0000313" key="34">
    <source>
        <dbReference type="Proteomes" id="UP000288459"/>
    </source>
</evidence>
<dbReference type="Proteomes" id="UP000531761">
    <property type="component" value="Unassembled WGS sequence"/>
</dbReference>
<evidence type="ECO:0000313" key="41">
    <source>
        <dbReference type="Proteomes" id="UP000538406"/>
    </source>
</evidence>
<reference evidence="4 38" key="12">
    <citation type="submission" date="2020-04" db="EMBL/GenBank/DDBJ databases">
        <authorList>
            <consortium name="GenomeTrakr network: Whole genome sequencing for foodborne pathogen traceback"/>
        </authorList>
    </citation>
    <scope>NUCLEOTIDE SEQUENCE [LARGE SCALE GENOMIC DNA]</scope>
    <source>
        <strain evidence="4 38">PSU-2464</strain>
    </source>
</reference>
<dbReference type="EMBL" id="UGCP01000006">
    <property type="protein sequence ID" value="STL40624.1"/>
    <property type="molecule type" value="Genomic_DNA"/>
</dbReference>
<dbReference type="Proteomes" id="UP001295988">
    <property type="component" value="Plasmid pS159-2"/>
</dbReference>
<reference evidence="1" key="16">
    <citation type="submission" date="2023-10" db="EMBL/GenBank/DDBJ databases">
        <authorList>
            <person name="Leclercq S."/>
        </authorList>
    </citation>
    <scope>NUCLEOTIDE SEQUENCE</scope>
    <source>
        <strain evidence="1">S159</strain>
        <plasmid evidence="1">pS159-2</plasmid>
    </source>
</reference>
<dbReference type="EMBL" id="CP057976">
    <property type="protein sequence ID" value="QMP48086.1"/>
    <property type="molecule type" value="Genomic_DNA"/>
</dbReference>
<dbReference type="EMBL" id="DABUHV010000022">
    <property type="protein sequence ID" value="HAN4355230.1"/>
    <property type="molecule type" value="Genomic_DNA"/>
</dbReference>
<dbReference type="EMBL" id="NPIM01000058">
    <property type="protein sequence ID" value="RVE16395.1"/>
    <property type="molecule type" value="Genomic_DNA"/>
</dbReference>
<evidence type="ECO:0000313" key="32">
    <source>
        <dbReference type="Proteomes" id="UP000271008"/>
    </source>
</evidence>
<evidence type="ECO:0000313" key="1">
    <source>
        <dbReference type="EMBL" id="CAK1259498.1"/>
    </source>
</evidence>
<evidence type="ECO:0000313" key="18">
    <source>
        <dbReference type="EMBL" id="PWH61050.1"/>
    </source>
</evidence>
<evidence type="ECO:0000313" key="24">
    <source>
        <dbReference type="EMBL" id="STK58236.1"/>
    </source>
</evidence>
<accession>A0A024KZW9</accession>
<evidence type="ECO:0000313" key="10">
    <source>
        <dbReference type="EMBL" id="HAJ5806100.1"/>
    </source>
</evidence>
<dbReference type="EMBL" id="BFIH01000072">
    <property type="protein sequence ID" value="GCO40609.1"/>
    <property type="molecule type" value="Genomic_DNA"/>
</dbReference>
<evidence type="ECO:0000313" key="16">
    <source>
        <dbReference type="EMBL" id="MIB62550.1"/>
    </source>
</evidence>
<evidence type="ECO:0000313" key="35">
    <source>
        <dbReference type="Proteomes" id="UP000300926"/>
    </source>
</evidence>
<gene>
    <name evidence="17" type="ORF">BK300_21870</name>
    <name evidence="21" type="ORF">CIG67_02130</name>
    <name evidence="2" type="ORF">CTR35_004553</name>
    <name evidence="16" type="ORF">D9E49_19540</name>
    <name evidence="18" type="ORF">DD762_11285</name>
    <name evidence="3" type="ORF">E6D34_16165</name>
    <name evidence="20" type="ORF">EIA08_18075</name>
    <name evidence="6" type="ORF">ExPECSC038_03942</name>
    <name evidence="1" type="ORF">FGAS159_46870</name>
    <name evidence="26" type="ORF">FKO60_21070</name>
    <name evidence="7" type="ORF">GGB84_003505</name>
    <name evidence="14" type="ORF">HEP30_025930</name>
    <name evidence="4" type="ORF">HEP34_003803</name>
    <name evidence="8" type="ORF">HIE29_004964</name>
    <name evidence="9" type="ORF">HJQ60_003501</name>
    <name evidence="10" type="ORF">HLZ39_16685</name>
    <name evidence="13" type="ORF">HV209_23845</name>
    <name evidence="19" type="ORF">HVW04_24740</name>
    <name evidence="11" type="ORF">IFC14_003717</name>
    <name evidence="12" type="ORF">J0541_004815</name>
    <name evidence="24" type="ORF">NCTC8603_00201</name>
    <name evidence="25" type="ORF">NCTC8622_07985</name>
    <name evidence="23" type="ORF">NCTC9117_00124</name>
    <name evidence="15" type="ORF">NY836_25570</name>
    <name evidence="5" type="ORF">PWL68_004463</name>
    <name evidence="22" type="ORF">RCS54_P0092</name>
</gene>
<evidence type="ECO:0000313" key="17">
    <source>
        <dbReference type="EMBL" id="OJN35232.1"/>
    </source>
</evidence>
<evidence type="ECO:0000313" key="6">
    <source>
        <dbReference type="EMBL" id="GCO40609.1"/>
    </source>
</evidence>
<geneLocation type="plasmid" evidence="22">
    <name>RCS54_p</name>
</geneLocation>
<dbReference type="Proteomes" id="UP000324120">
    <property type="component" value="Unassembled WGS sequence"/>
</dbReference>
<evidence type="ECO:0000313" key="22">
    <source>
        <dbReference type="EMBL" id="SPE01090.1"/>
    </source>
</evidence>
<dbReference type="EMBL" id="AASEBA010000029">
    <property type="protein sequence ID" value="EFC9750774.1"/>
    <property type="molecule type" value="Genomic_DNA"/>
</dbReference>
<evidence type="ECO:0000313" key="37">
    <source>
        <dbReference type="Proteomes" id="UP000514715"/>
    </source>
</evidence>
<evidence type="ECO:0000313" key="42">
    <source>
        <dbReference type="Proteomes" id="UP000842519"/>
    </source>
</evidence>
<dbReference type="EMBL" id="UGEE01000003">
    <property type="protein sequence ID" value="STK58236.1"/>
    <property type="molecule type" value="Genomic_DNA"/>
</dbReference>
<dbReference type="Proteomes" id="UP000514715">
    <property type="component" value="Plasmid pRHB07-C04_2"/>
</dbReference>
<dbReference type="Proteomes" id="UP000288459">
    <property type="component" value="Unassembled WGS sequence"/>
</dbReference>
<dbReference type="EMBL" id="VHKY01000023">
    <property type="protein sequence ID" value="TZE44546.1"/>
    <property type="molecule type" value="Genomic_DNA"/>
</dbReference>
<evidence type="ECO:0000313" key="29">
    <source>
        <dbReference type="Proteomes" id="UP000254079"/>
    </source>
</evidence>
<evidence type="ECO:0000313" key="13">
    <source>
        <dbReference type="EMBL" id="MBA7721546.1"/>
    </source>
</evidence>
<dbReference type="Proteomes" id="UP000254079">
    <property type="component" value="Unassembled WGS sequence"/>
</dbReference>
<dbReference type="RefSeq" id="WP_000509939.1">
    <property type="nucleotide sequence ID" value="NZ_AP022163.1"/>
</dbReference>
<dbReference type="Proteomes" id="UP000245761">
    <property type="component" value="Unassembled WGS sequence"/>
</dbReference>
<evidence type="ECO:0000313" key="36">
    <source>
        <dbReference type="Proteomes" id="UP000324120"/>
    </source>
</evidence>
<dbReference type="EMBL" id="ABKSHZ030000018">
    <property type="protein sequence ID" value="EMM9724258.1"/>
    <property type="molecule type" value="Genomic_DNA"/>
</dbReference>
<evidence type="ECO:0000313" key="30">
    <source>
        <dbReference type="Proteomes" id="UP000254785"/>
    </source>
</evidence>
<dbReference type="EMBL" id="RQTU01000020">
    <property type="protein sequence ID" value="RRD73909.1"/>
    <property type="molecule type" value="Genomic_DNA"/>
</dbReference>
<dbReference type="Proteomes" id="UP000255153">
    <property type="component" value="Unassembled WGS sequence"/>
</dbReference>
<evidence type="ECO:0000313" key="25">
    <source>
        <dbReference type="EMBL" id="STL40624.1"/>
    </source>
</evidence>
<evidence type="ECO:0000313" key="12">
    <source>
        <dbReference type="EMBL" id="HBB1575797.1"/>
    </source>
</evidence>
<evidence type="ECO:0000313" key="14">
    <source>
        <dbReference type="EMBL" id="MBB2469458.1"/>
    </source>
</evidence>
<dbReference type="EMBL" id="UGDC01000001">
    <property type="protein sequence ID" value="STJ52140.1"/>
    <property type="molecule type" value="Genomic_DNA"/>
</dbReference>
<reference evidence="14 39" key="14">
    <citation type="submission" date="2020-08" db="EMBL/GenBank/DDBJ databases">
        <title>Draft genome sequences of isolates of diverse host origin from the E. coli Reference Center.</title>
        <authorList>
            <person name="Lacher D.W."/>
            <person name="Mammel M.K."/>
            <person name="Gangiredla J."/>
            <person name="Gebru S.T."/>
            <person name="Barnaba T.J."/>
            <person name="Majowicz S.A."/>
            <person name="Dudley E.G."/>
        </authorList>
    </citation>
    <scope>NUCLEOTIDE SEQUENCE [LARGE SCALE GENOMIC DNA]</scope>
    <source>
        <strain evidence="14 39">10.0349</strain>
    </source>
</reference>
<dbReference type="EMBL" id="AATJYL010000039">
    <property type="protein sequence ID" value="EFM1447412.1"/>
    <property type="molecule type" value="Genomic_DNA"/>
</dbReference>
<dbReference type="Proteomes" id="UP000859822">
    <property type="component" value="Unassembled WGS sequence"/>
</dbReference>
<reference evidence="9" key="11">
    <citation type="submission" date="2020-03" db="EMBL/GenBank/DDBJ databases">
        <authorList>
            <consortium name="NCBI Pathogen Detection Project"/>
        </authorList>
    </citation>
    <scope>NUCLEOTIDE SEQUENCE</scope>
    <source>
        <strain evidence="7">1839</strain>
        <strain evidence="11">489-16</strain>
        <strain evidence="9">AMC_487</strain>
        <strain evidence="8">C0382</strain>
        <strain evidence="10">Ecoli[ST-405]</strain>
        <strain evidence="12">Escherichia coli</strain>
    </source>
</reference>
<reference evidence="17 27" key="1">
    <citation type="submission" date="2016-10" db="EMBL/GenBank/DDBJ databases">
        <title>Comprehensive resistome analysis reveals the prevalence of NDM and MCR-1 in Chinese poultry production.</title>
        <authorList>
            <person name="Wang Y."/>
            <person name="Zhang R."/>
            <person name="Li J."/>
            <person name="Wu Z."/>
            <person name="Wenjuan Y."/>
            <person name="Schwarz S."/>
            <person name="Tyrrell J."/>
            <person name="Zheng Y."/>
            <person name="Wang S."/>
            <person name="Shen Z."/>
            <person name="Liu Z."/>
            <person name="Lei L."/>
            <person name="Li M."/>
            <person name="Zhang Q."/>
            <person name="Wu C."/>
            <person name="Zhang Q."/>
            <person name="Wu Y."/>
            <person name="Walsh T."/>
            <person name="Shen J."/>
        </authorList>
    </citation>
    <scope>NUCLEOTIDE SEQUENCE [LARGE SCALE GENOMIC DNA]</scope>
    <source>
        <strain evidence="17 27">574</strain>
    </source>
</reference>
<dbReference type="Proteomes" id="UP000300926">
    <property type="component" value="Unassembled WGS sequence"/>
</dbReference>
<evidence type="ECO:0000313" key="9">
    <source>
        <dbReference type="EMBL" id="HAI5333484.1"/>
    </source>
</evidence>
<evidence type="ECO:0000313" key="39">
    <source>
        <dbReference type="Proteomes" id="UP000531761"/>
    </source>
</evidence>
<evidence type="ECO:0000313" key="38">
    <source>
        <dbReference type="Proteomes" id="UP000519182"/>
    </source>
</evidence>
<geneLocation type="plasmid" evidence="1 43">
    <name>pS159-2</name>
</geneLocation>
<reference evidence="13 37" key="13">
    <citation type="submission" date="2020-06" db="EMBL/GenBank/DDBJ databases">
        <title>REHAB project genomes.</title>
        <authorList>
            <person name="Shaw L.P."/>
        </authorList>
    </citation>
    <scope>NUCLEOTIDE SEQUENCE [LARGE SCALE GENOMIC DNA]</scope>
    <source>
        <strain evidence="19 37">RHB07-C04</strain>
        <strain evidence="13">RHBSTW-00474</strain>
        <plasmid evidence="37">prhb07-c04_2</plasmid>
        <plasmid evidence="19">pRHB07-C04_2</plasmid>
        <plasmid evidence="13">pRHBSTW-00474_9</plasmid>
    </source>
</reference>
<evidence type="ECO:0000313" key="7">
    <source>
        <dbReference type="EMBL" id="HAG5771778.1"/>
    </source>
</evidence>
<reference evidence="20 32" key="8">
    <citation type="submission" date="2018-11" db="EMBL/GenBank/DDBJ databases">
        <title>Enterobacteriaceae from Patient.</title>
        <authorList>
            <person name="Shen C."/>
            <person name="Yang Y."/>
            <person name="Tian G."/>
        </authorList>
    </citation>
    <scope>NUCLEOTIDE SEQUENCE [LARGE SCALE GENOMIC DNA]</scope>
    <source>
        <strain evidence="20 32">GBGD28</strain>
    </source>
</reference>
<dbReference type="EMBL" id="MOHC01000041">
    <property type="protein sequence ID" value="OJN35232.1"/>
    <property type="molecule type" value="Genomic_DNA"/>
</dbReference>
<dbReference type="EMBL" id="QEMT01000016">
    <property type="protein sequence ID" value="PWH61050.1"/>
    <property type="molecule type" value="Genomic_DNA"/>
</dbReference>
<reference evidence="22" key="4">
    <citation type="submission" date="2018-02" db="EMBL/GenBank/DDBJ databases">
        <authorList>
            <person name="Cohen D.B."/>
            <person name="Kent A.D."/>
        </authorList>
    </citation>
    <scope>NUCLEOTIDE SEQUENCE</scope>
    <source>
        <strain evidence="22">511</strain>
        <plasmid evidence="22">RCS54_p</plasmid>
    </source>
</reference>
<geneLocation type="plasmid" evidence="13">
    <name>pRHBSTW-00474_9</name>
</geneLocation>
<evidence type="ECO:0000313" key="15">
    <source>
        <dbReference type="EMBL" id="MDA4180674.1"/>
    </source>
</evidence>
<evidence type="ECO:0000313" key="20">
    <source>
        <dbReference type="EMBL" id="RRD73909.1"/>
    </source>
</evidence>
<reference evidence="6 35" key="6">
    <citation type="submission" date="2018-04" db="EMBL/GenBank/DDBJ databases">
        <title>Large scale genomics of bovine and human commensal E. coli to reveal the emerging process of EHEC.</title>
        <authorList>
            <person name="Arimizu Y."/>
            <person name="Ogura Y."/>
        </authorList>
    </citation>
    <scope>NUCLEOTIDE SEQUENCE [LARGE SCALE GENOMIC DNA]</scope>
    <source>
        <strain evidence="6 35">ECSC038</strain>
    </source>
</reference>
<dbReference type="Proteomes" id="UP000843571">
    <property type="component" value="Unassembled WGS sequence"/>
</dbReference>
<dbReference type="EMBL" id="DABGKQ010000029">
    <property type="protein sequence ID" value="HAJ5806100.1"/>
    <property type="molecule type" value="Genomic_DNA"/>
</dbReference>
<reference evidence="15" key="15">
    <citation type="submission" date="2022-08" db="EMBL/GenBank/DDBJ databases">
        <title>Genome sequencing of human pathogens.</title>
        <authorList>
            <person name="Cao X."/>
        </authorList>
    </citation>
    <scope>NUCLEOTIDE SEQUENCE</scope>
    <source>
        <strain evidence="15">EC16126</strain>
    </source>
</reference>
<dbReference type="EMBL" id="OY757102">
    <property type="protein sequence ID" value="CAK1259498.1"/>
    <property type="molecule type" value="Genomic_DNA"/>
</dbReference>
<geneLocation type="plasmid" evidence="37">
    <name>prhb07-c04_2</name>
</geneLocation>
<evidence type="ECO:0000313" key="26">
    <source>
        <dbReference type="EMBL" id="TZE44546.1"/>
    </source>
</evidence>
<name>A0A024KZW9_ECOLX</name>
<dbReference type="EMBL" id="AASHPR010000070">
    <property type="protein sequence ID" value="EFC3527297.1"/>
    <property type="molecule type" value="Genomic_DNA"/>
</dbReference>
<dbReference type="Proteomes" id="UP001211064">
    <property type="component" value="Unassembled WGS sequence"/>
</dbReference>
<dbReference type="EMBL" id="JANWOR010000710">
    <property type="protein sequence ID" value="MDA4180674.1"/>
    <property type="molecule type" value="Genomic_DNA"/>
</dbReference>
<evidence type="ECO:0000313" key="40">
    <source>
        <dbReference type="Proteomes" id="UP000532204"/>
    </source>
</evidence>
<dbReference type="EMBL" id="DAAYTU010000022">
    <property type="protein sequence ID" value="HAG5771778.1"/>
    <property type="molecule type" value="Genomic_DNA"/>
</dbReference>
<dbReference type="Proteomes" id="UP000842519">
    <property type="component" value="Unassembled WGS sequence"/>
</dbReference>
<geneLocation type="plasmid" evidence="18">
    <name>unnamed3</name>
</geneLocation>
<dbReference type="Proteomes" id="UP000538406">
    <property type="component" value="Unassembled WGS sequence"/>
</dbReference>
<dbReference type="EMBL" id="DADUEU010000049">
    <property type="protein sequence ID" value="HBB1575797.1"/>
    <property type="molecule type" value="Genomic_DNA"/>
</dbReference>
<evidence type="ECO:0000313" key="3">
    <source>
        <dbReference type="EMBL" id="EFC9750774.1"/>
    </source>
</evidence>
<evidence type="ECO:0000313" key="33">
    <source>
        <dbReference type="Proteomes" id="UP000271175"/>
    </source>
</evidence>